<dbReference type="Pfam" id="PF02654">
    <property type="entry name" value="CobS"/>
    <property type="match status" value="1"/>
</dbReference>
<keyword evidence="12 19" id="KW-1133">Transmembrane helix</keyword>
<evidence type="ECO:0000256" key="11">
    <source>
        <dbReference type="ARBA" id="ARBA00022842"/>
    </source>
</evidence>
<reference evidence="20" key="1">
    <citation type="submission" date="2021-03" db="EMBL/GenBank/DDBJ databases">
        <title>Complete Genome of Pseudoalteromonas xiamenensis STKMTI.2, a new potential marine bacterium producing anti-Vibrio compounds.</title>
        <authorList>
            <person name="Handayani D.P."/>
            <person name="Isnansetyo A."/>
            <person name="Istiqomah I."/>
            <person name="Jumina J."/>
        </authorList>
    </citation>
    <scope>NUCLEOTIDE SEQUENCE</scope>
    <source>
        <strain evidence="20">STKMTI.2</strain>
    </source>
</reference>
<evidence type="ECO:0000256" key="18">
    <source>
        <dbReference type="ARBA" id="ARBA00049504"/>
    </source>
</evidence>
<dbReference type="EC" id="2.7.8.26" evidence="5 19"/>
<evidence type="ECO:0000256" key="8">
    <source>
        <dbReference type="ARBA" id="ARBA00022573"/>
    </source>
</evidence>
<keyword evidence="13 19" id="KW-0472">Membrane</keyword>
<proteinExistence type="inferred from homology"/>
<comment type="similarity">
    <text evidence="4 19">Belongs to the CobS family.</text>
</comment>
<feature type="transmembrane region" description="Helical" evidence="19">
    <location>
        <begin position="110"/>
        <end position="133"/>
    </location>
</feature>
<dbReference type="KEGG" id="pxi:J5O05_13345"/>
<accession>A0A975HKB9</accession>
<keyword evidence="11 19" id="KW-0460">Magnesium</keyword>
<evidence type="ECO:0000256" key="9">
    <source>
        <dbReference type="ARBA" id="ARBA00022679"/>
    </source>
</evidence>
<keyword evidence="7 19" id="KW-1003">Cell membrane</keyword>
<dbReference type="NCBIfam" id="TIGR00317">
    <property type="entry name" value="cobS"/>
    <property type="match status" value="1"/>
</dbReference>
<dbReference type="GO" id="GO:0009236">
    <property type="term" value="P:cobalamin biosynthetic process"/>
    <property type="evidence" value="ECO:0007669"/>
    <property type="project" value="UniProtKB-UniRule"/>
</dbReference>
<evidence type="ECO:0000313" key="20">
    <source>
        <dbReference type="EMBL" id="QTH70868.1"/>
    </source>
</evidence>
<dbReference type="GO" id="GO:0005886">
    <property type="term" value="C:plasma membrane"/>
    <property type="evidence" value="ECO:0007669"/>
    <property type="project" value="UniProtKB-SubCell"/>
</dbReference>
<evidence type="ECO:0000256" key="15">
    <source>
        <dbReference type="ARBA" id="ARBA00032605"/>
    </source>
</evidence>
<keyword evidence="9 19" id="KW-0808">Transferase</keyword>
<comment type="pathway">
    <text evidence="3 19">Cofactor biosynthesis; adenosylcobalamin biosynthesis; adenosylcobalamin from cob(II)yrinate a,c-diamide: step 7/7.</text>
</comment>
<protein>
    <recommendedName>
        <fullName evidence="6 19">Adenosylcobinamide-GDP ribazoletransferase</fullName>
        <ecNumber evidence="5 19">2.7.8.26</ecNumber>
    </recommendedName>
    <alternativeName>
        <fullName evidence="16 19">Cobalamin synthase</fullName>
    </alternativeName>
    <alternativeName>
        <fullName evidence="15 19">Cobalamin-5'-phosphate synthase</fullName>
    </alternativeName>
</protein>
<comment type="cofactor">
    <cofactor evidence="1 19">
        <name>Mg(2+)</name>
        <dbReference type="ChEBI" id="CHEBI:18420"/>
    </cofactor>
</comment>
<evidence type="ECO:0000256" key="17">
    <source>
        <dbReference type="ARBA" id="ARBA00048623"/>
    </source>
</evidence>
<dbReference type="Proteomes" id="UP000664904">
    <property type="component" value="Chromosome"/>
</dbReference>
<sequence>MNLNGLQFKLALVFLTRLPVKIHSEVEEESINLASGYFALVGLVIALMLSAAYLVIGFIFPAELTILLLLALSLMLTGAFHEDGFADVWDGFGGGWTQRQKLEIMKDSRLGTYGASALVILLLSKYISLYLLAFGFWQVVSALVLGHVLSRAFATALIGQLPYVQADAESKVKPVAKHLNPESAQLLWLTSAVVLLLTWMLTPLSFYGLCGLCLVLWGVQCLCKQWFKAQLQGYTGDCLGAAQQCLELTVYFYLVALLA</sequence>
<feature type="transmembrane region" description="Helical" evidence="19">
    <location>
        <begin position="206"/>
        <end position="223"/>
    </location>
</feature>
<name>A0A975HKB9_9GAMM</name>
<evidence type="ECO:0000256" key="7">
    <source>
        <dbReference type="ARBA" id="ARBA00022475"/>
    </source>
</evidence>
<evidence type="ECO:0000256" key="2">
    <source>
        <dbReference type="ARBA" id="ARBA00004651"/>
    </source>
</evidence>
<dbReference type="GO" id="GO:0051073">
    <property type="term" value="F:adenosylcobinamide-GDP ribazoletransferase activity"/>
    <property type="evidence" value="ECO:0007669"/>
    <property type="project" value="UniProtKB-UniRule"/>
</dbReference>
<dbReference type="HAMAP" id="MF_00719">
    <property type="entry name" value="CobS"/>
    <property type="match status" value="1"/>
</dbReference>
<gene>
    <name evidence="19 20" type="primary">cobS</name>
    <name evidence="20" type="ORF">J5O05_13345</name>
</gene>
<evidence type="ECO:0000256" key="6">
    <source>
        <dbReference type="ARBA" id="ARBA00015850"/>
    </source>
</evidence>
<feature type="transmembrane region" description="Helical" evidence="19">
    <location>
        <begin position="139"/>
        <end position="163"/>
    </location>
</feature>
<dbReference type="GO" id="GO:0008818">
    <property type="term" value="F:cobalamin 5'-phosphate synthase activity"/>
    <property type="evidence" value="ECO:0007669"/>
    <property type="project" value="UniProtKB-UniRule"/>
</dbReference>
<dbReference type="EMBL" id="CP072133">
    <property type="protein sequence ID" value="QTH70868.1"/>
    <property type="molecule type" value="Genomic_DNA"/>
</dbReference>
<comment type="function">
    <text evidence="14 19">Joins adenosylcobinamide-GDP and alpha-ribazole to generate adenosylcobalamin (Ado-cobalamin). Also synthesizes adenosylcobalamin 5'-phosphate from adenosylcobinamide-GDP and alpha-ribazole 5'-phosphate.</text>
</comment>
<evidence type="ECO:0000256" key="3">
    <source>
        <dbReference type="ARBA" id="ARBA00004663"/>
    </source>
</evidence>
<comment type="subcellular location">
    <subcellularLocation>
        <location evidence="2 19">Cell membrane</location>
        <topology evidence="2 19">Multi-pass membrane protein</topology>
    </subcellularLocation>
</comment>
<comment type="catalytic activity">
    <reaction evidence="18 19">
        <text>alpha-ribazole 5'-phosphate + adenosylcob(III)inamide-GDP = adenosylcob(III)alamin 5'-phosphate + GMP + H(+)</text>
        <dbReference type="Rhea" id="RHEA:23560"/>
        <dbReference type="ChEBI" id="CHEBI:15378"/>
        <dbReference type="ChEBI" id="CHEBI:57918"/>
        <dbReference type="ChEBI" id="CHEBI:58115"/>
        <dbReference type="ChEBI" id="CHEBI:60487"/>
        <dbReference type="ChEBI" id="CHEBI:60493"/>
        <dbReference type="EC" id="2.7.8.26"/>
    </reaction>
</comment>
<comment type="catalytic activity">
    <reaction evidence="17 19">
        <text>alpha-ribazole + adenosylcob(III)inamide-GDP = adenosylcob(III)alamin + GMP + H(+)</text>
        <dbReference type="Rhea" id="RHEA:16049"/>
        <dbReference type="ChEBI" id="CHEBI:10329"/>
        <dbReference type="ChEBI" id="CHEBI:15378"/>
        <dbReference type="ChEBI" id="CHEBI:18408"/>
        <dbReference type="ChEBI" id="CHEBI:58115"/>
        <dbReference type="ChEBI" id="CHEBI:60487"/>
        <dbReference type="EC" id="2.7.8.26"/>
    </reaction>
</comment>
<evidence type="ECO:0000256" key="1">
    <source>
        <dbReference type="ARBA" id="ARBA00001946"/>
    </source>
</evidence>
<keyword evidence="10 19" id="KW-0812">Transmembrane</keyword>
<organism evidence="20 21">
    <name type="scientific">Pseudoalteromonas xiamenensis</name>
    <dbReference type="NCBI Taxonomy" id="882626"/>
    <lineage>
        <taxon>Bacteria</taxon>
        <taxon>Pseudomonadati</taxon>
        <taxon>Pseudomonadota</taxon>
        <taxon>Gammaproteobacteria</taxon>
        <taxon>Alteromonadales</taxon>
        <taxon>Pseudoalteromonadaceae</taxon>
        <taxon>Pseudoalteromonas</taxon>
    </lineage>
</organism>
<dbReference type="PANTHER" id="PTHR34148:SF1">
    <property type="entry name" value="ADENOSYLCOBINAMIDE-GDP RIBAZOLETRANSFERASE"/>
    <property type="match status" value="1"/>
</dbReference>
<keyword evidence="21" id="KW-1185">Reference proteome</keyword>
<dbReference type="PANTHER" id="PTHR34148">
    <property type="entry name" value="ADENOSYLCOBINAMIDE-GDP RIBAZOLETRANSFERASE"/>
    <property type="match status" value="1"/>
</dbReference>
<dbReference type="AlphaFoldDB" id="A0A975HKB9"/>
<dbReference type="RefSeq" id="WP_208842458.1">
    <property type="nucleotide sequence ID" value="NZ_CP072133.1"/>
</dbReference>
<evidence type="ECO:0000256" key="4">
    <source>
        <dbReference type="ARBA" id="ARBA00010561"/>
    </source>
</evidence>
<evidence type="ECO:0000256" key="12">
    <source>
        <dbReference type="ARBA" id="ARBA00022989"/>
    </source>
</evidence>
<dbReference type="InterPro" id="IPR003805">
    <property type="entry name" value="CobS"/>
</dbReference>
<feature type="transmembrane region" description="Helical" evidence="19">
    <location>
        <begin position="37"/>
        <end position="60"/>
    </location>
</feature>
<keyword evidence="8 19" id="KW-0169">Cobalamin biosynthesis</keyword>
<evidence type="ECO:0000256" key="16">
    <source>
        <dbReference type="ARBA" id="ARBA00032853"/>
    </source>
</evidence>
<evidence type="ECO:0000313" key="21">
    <source>
        <dbReference type="Proteomes" id="UP000664904"/>
    </source>
</evidence>
<evidence type="ECO:0000256" key="5">
    <source>
        <dbReference type="ARBA" id="ARBA00013200"/>
    </source>
</evidence>
<evidence type="ECO:0000256" key="13">
    <source>
        <dbReference type="ARBA" id="ARBA00023136"/>
    </source>
</evidence>
<feature type="transmembrane region" description="Helical" evidence="19">
    <location>
        <begin position="66"/>
        <end position="89"/>
    </location>
</feature>
<evidence type="ECO:0000256" key="10">
    <source>
        <dbReference type="ARBA" id="ARBA00022692"/>
    </source>
</evidence>
<evidence type="ECO:0000256" key="19">
    <source>
        <dbReference type="HAMAP-Rule" id="MF_00719"/>
    </source>
</evidence>
<evidence type="ECO:0000256" key="14">
    <source>
        <dbReference type="ARBA" id="ARBA00025228"/>
    </source>
</evidence>